<dbReference type="Proteomes" id="UP001245285">
    <property type="component" value="Unassembled WGS sequence"/>
</dbReference>
<evidence type="ECO:0000256" key="2">
    <source>
        <dbReference type="ARBA" id="ARBA00023163"/>
    </source>
</evidence>
<sequence>MIFIFNVGFASAAYLSTTFKKATGLSPSQYKTQHLNNRNTLDSV</sequence>
<evidence type="ECO:0000313" key="4">
    <source>
        <dbReference type="EMBL" id="MDT0645740.1"/>
    </source>
</evidence>
<dbReference type="EMBL" id="JAVRHO010000004">
    <property type="protein sequence ID" value="MDT0645740.1"/>
    <property type="molecule type" value="Genomic_DNA"/>
</dbReference>
<dbReference type="InterPro" id="IPR009057">
    <property type="entry name" value="Homeodomain-like_sf"/>
</dbReference>
<dbReference type="PROSITE" id="PS01124">
    <property type="entry name" value="HTH_ARAC_FAMILY_2"/>
    <property type="match status" value="1"/>
</dbReference>
<keyword evidence="5" id="KW-1185">Reference proteome</keyword>
<evidence type="ECO:0000259" key="3">
    <source>
        <dbReference type="PROSITE" id="PS01124"/>
    </source>
</evidence>
<proteinExistence type="predicted"/>
<dbReference type="RefSeq" id="WP_311493927.1">
    <property type="nucleotide sequence ID" value="NZ_JAVRHO010000004.1"/>
</dbReference>
<evidence type="ECO:0000256" key="1">
    <source>
        <dbReference type="ARBA" id="ARBA00023015"/>
    </source>
</evidence>
<keyword evidence="1" id="KW-0805">Transcription regulation</keyword>
<organism evidence="4 5">
    <name type="scientific">Autumnicola lenta</name>
    <dbReference type="NCBI Taxonomy" id="3075593"/>
    <lineage>
        <taxon>Bacteria</taxon>
        <taxon>Pseudomonadati</taxon>
        <taxon>Bacteroidota</taxon>
        <taxon>Flavobacteriia</taxon>
        <taxon>Flavobacteriales</taxon>
        <taxon>Flavobacteriaceae</taxon>
        <taxon>Autumnicola</taxon>
    </lineage>
</organism>
<reference evidence="4 5" key="1">
    <citation type="submission" date="2023-09" db="EMBL/GenBank/DDBJ databases">
        <authorList>
            <person name="Rey-Velasco X."/>
        </authorList>
    </citation>
    <scope>NUCLEOTIDE SEQUENCE [LARGE SCALE GENOMIC DNA]</scope>
    <source>
        <strain evidence="4 5">F260</strain>
    </source>
</reference>
<dbReference type="SUPFAM" id="SSF46689">
    <property type="entry name" value="Homeodomain-like"/>
    <property type="match status" value="1"/>
</dbReference>
<dbReference type="Gene3D" id="1.10.10.60">
    <property type="entry name" value="Homeodomain-like"/>
    <property type="match status" value="1"/>
</dbReference>
<dbReference type="Pfam" id="PF00165">
    <property type="entry name" value="HTH_AraC"/>
    <property type="match status" value="1"/>
</dbReference>
<accession>A0ABU3CHB2</accession>
<keyword evidence="2" id="KW-0804">Transcription</keyword>
<name>A0ABU3CHB2_9FLAO</name>
<evidence type="ECO:0000313" key="5">
    <source>
        <dbReference type="Proteomes" id="UP001245285"/>
    </source>
</evidence>
<dbReference type="InterPro" id="IPR018060">
    <property type="entry name" value="HTH_AraC"/>
</dbReference>
<feature type="domain" description="HTH araC/xylS-type" evidence="3">
    <location>
        <begin position="1"/>
        <end position="33"/>
    </location>
</feature>
<comment type="caution">
    <text evidence="4">The sequence shown here is derived from an EMBL/GenBank/DDBJ whole genome shotgun (WGS) entry which is preliminary data.</text>
</comment>
<protein>
    <submittedName>
        <fullName evidence="4">AraC family transcriptional regulator</fullName>
    </submittedName>
</protein>
<gene>
    <name evidence="4" type="ORF">RM545_03480</name>
</gene>